<comment type="subcellular location">
    <subcellularLocation>
        <location evidence="2">Cell membrane</location>
        <topology evidence="2">Multi-pass membrane protein</topology>
    </subcellularLocation>
</comment>
<dbReference type="GO" id="GO:0005524">
    <property type="term" value="F:ATP binding"/>
    <property type="evidence" value="ECO:0007669"/>
    <property type="project" value="UniProtKB-KW"/>
</dbReference>
<evidence type="ECO:0000256" key="9">
    <source>
        <dbReference type="ARBA" id="ARBA00022777"/>
    </source>
</evidence>
<evidence type="ECO:0000256" key="8">
    <source>
        <dbReference type="ARBA" id="ARBA00022741"/>
    </source>
</evidence>
<evidence type="ECO:0000256" key="6">
    <source>
        <dbReference type="ARBA" id="ARBA00022679"/>
    </source>
</evidence>
<evidence type="ECO:0000256" key="13">
    <source>
        <dbReference type="ARBA" id="ARBA00023136"/>
    </source>
</evidence>
<dbReference type="Gene3D" id="3.30.565.10">
    <property type="entry name" value="Histidine kinase-like ATPase, C-terminal domain"/>
    <property type="match status" value="1"/>
</dbReference>
<sequence length="581" mass="64989">MHKPIADRKEFYQVLTRNIRIRILLVSIIPMMLTLGILCWRFHLAYSEKISAHIGELVLKHTQNIDTFLKEKLGNIRYLSRQLSVTEPEMAQQFLTSQLSELKDEYGDVFTDLGLVDSEGIQVAYEGPFRLVNADYSEATWFLKAIDSPYYISDVFAGLRGHPHFILAVKLSAQGRTYILRSTINFTTFNSLVENVQIGRTGTAFIVNAQGQLQTHPRPRSGTIEIVPSFIADPTIFKDKQSLILKHENDQGNTYLYALALFKTVDWRMVFRQDTGDALRNMWKAEVLTLIIFLLGCTAIVSVSFTLSKNLVKRIAMTDQKNEAMNQQVVESGKLATIGELAAGIAHEINNPVAIMVEEAGWMSDLLEEETGMTPDNRSEFHRAIEQIATQGRRCKDITHKLLSFARKSDATEADIDINDTIREIVELTAQMARYNNVTISTRLAPDLPFIRFSPSELQQVILNLTNNAIDAMGKDGGTVEIITDINTQDNNMIEIKVDDNGPGIPAQYLDRVFDPFFTTKAVGKGTGLGLSICYGIIQKMGGTIEVESHMGQGTCFLIRLPLNARKTANPSTSNNTSNNL</sequence>
<dbReference type="Gene3D" id="3.30.450.20">
    <property type="entry name" value="PAS domain"/>
    <property type="match status" value="1"/>
</dbReference>
<keyword evidence="12" id="KW-0902">Two-component regulatory system</keyword>
<dbReference type="CDD" id="cd00082">
    <property type="entry name" value="HisKA"/>
    <property type="match status" value="1"/>
</dbReference>
<dbReference type="InterPro" id="IPR005467">
    <property type="entry name" value="His_kinase_dom"/>
</dbReference>
<dbReference type="Pfam" id="PF02743">
    <property type="entry name" value="dCache_1"/>
    <property type="match status" value="1"/>
</dbReference>
<keyword evidence="11 14" id="KW-1133">Transmembrane helix</keyword>
<feature type="transmembrane region" description="Helical" evidence="14">
    <location>
        <begin position="287"/>
        <end position="307"/>
    </location>
</feature>
<proteinExistence type="predicted"/>
<dbReference type="SUPFAM" id="SSF55874">
    <property type="entry name" value="ATPase domain of HSP90 chaperone/DNA topoisomerase II/histidine kinase"/>
    <property type="match status" value="1"/>
</dbReference>
<keyword evidence="13 14" id="KW-0472">Membrane</keyword>
<keyword evidence="4" id="KW-1003">Cell membrane</keyword>
<dbReference type="Proteomes" id="UP000293902">
    <property type="component" value="Chromosome"/>
</dbReference>
<name>A0A328FIS4_9BACT</name>
<dbReference type="EC" id="2.7.13.3" evidence="3"/>
<evidence type="ECO:0000256" key="1">
    <source>
        <dbReference type="ARBA" id="ARBA00000085"/>
    </source>
</evidence>
<keyword evidence="8" id="KW-0547">Nucleotide-binding</keyword>
<evidence type="ECO:0000256" key="10">
    <source>
        <dbReference type="ARBA" id="ARBA00022840"/>
    </source>
</evidence>
<evidence type="ECO:0000256" key="12">
    <source>
        <dbReference type="ARBA" id="ARBA00023012"/>
    </source>
</evidence>
<feature type="transmembrane region" description="Helical" evidence="14">
    <location>
        <begin position="21"/>
        <end position="43"/>
    </location>
</feature>
<reference evidence="17 18" key="1">
    <citation type="submission" date="2018-06" db="EMBL/GenBank/DDBJ databases">
        <title>Complete Genome Sequence of Desulfobacter hydrogenophilus (DSM3380).</title>
        <authorList>
            <person name="Marietou A."/>
            <person name="Schreiber L."/>
            <person name="Marshall I."/>
            <person name="Jorgensen B."/>
        </authorList>
    </citation>
    <scope>NUCLEOTIDE SEQUENCE [LARGE SCALE GENOMIC DNA]</scope>
    <source>
        <strain evidence="17 18">DSM 3380</strain>
    </source>
</reference>
<organism evidence="17 18">
    <name type="scientific">Desulfobacter hydrogenophilus</name>
    <dbReference type="NCBI Taxonomy" id="2291"/>
    <lineage>
        <taxon>Bacteria</taxon>
        <taxon>Pseudomonadati</taxon>
        <taxon>Thermodesulfobacteriota</taxon>
        <taxon>Desulfobacteria</taxon>
        <taxon>Desulfobacterales</taxon>
        <taxon>Desulfobacteraceae</taxon>
        <taxon>Desulfobacter</taxon>
    </lineage>
</organism>
<dbReference type="Proteomes" id="UP000248798">
    <property type="component" value="Unassembled WGS sequence"/>
</dbReference>
<keyword evidence="10" id="KW-0067">ATP-binding</keyword>
<dbReference type="SMART" id="SM00388">
    <property type="entry name" value="HisKA"/>
    <property type="match status" value="1"/>
</dbReference>
<keyword evidence="6" id="KW-0808">Transferase</keyword>
<dbReference type="InterPro" id="IPR036890">
    <property type="entry name" value="HATPase_C_sf"/>
</dbReference>
<evidence type="ECO:0000313" key="18">
    <source>
        <dbReference type="Proteomes" id="UP000248798"/>
    </source>
</evidence>
<dbReference type="InterPro" id="IPR036097">
    <property type="entry name" value="HisK_dim/P_sf"/>
</dbReference>
<evidence type="ECO:0000256" key="3">
    <source>
        <dbReference type="ARBA" id="ARBA00012438"/>
    </source>
</evidence>
<protein>
    <recommendedName>
        <fullName evidence="3">histidine kinase</fullName>
        <ecNumber evidence="3">2.7.13.3</ecNumber>
    </recommendedName>
</protein>
<dbReference type="EMBL" id="CP036313">
    <property type="protein sequence ID" value="QBH12996.1"/>
    <property type="molecule type" value="Genomic_DNA"/>
</dbReference>
<dbReference type="GO" id="GO:0005886">
    <property type="term" value="C:plasma membrane"/>
    <property type="evidence" value="ECO:0007669"/>
    <property type="project" value="UniProtKB-SubCell"/>
</dbReference>
<evidence type="ECO:0000256" key="7">
    <source>
        <dbReference type="ARBA" id="ARBA00022692"/>
    </source>
</evidence>
<dbReference type="InterPro" id="IPR003594">
    <property type="entry name" value="HATPase_dom"/>
</dbReference>
<dbReference type="PANTHER" id="PTHR43065">
    <property type="entry name" value="SENSOR HISTIDINE KINASE"/>
    <property type="match status" value="1"/>
</dbReference>
<keyword evidence="7 14" id="KW-0812">Transmembrane</keyword>
<evidence type="ECO:0000256" key="2">
    <source>
        <dbReference type="ARBA" id="ARBA00004651"/>
    </source>
</evidence>
<comment type="catalytic activity">
    <reaction evidence="1">
        <text>ATP + protein L-histidine = ADP + protein N-phospho-L-histidine.</text>
        <dbReference type="EC" id="2.7.13.3"/>
    </reaction>
</comment>
<reference evidence="16 19" key="2">
    <citation type="submission" date="2019-02" db="EMBL/GenBank/DDBJ databases">
        <title>Complete genome sequence of Desulfobacter hydrogenophilus AcRS1.</title>
        <authorList>
            <person name="Marietou A."/>
            <person name="Lund M.B."/>
            <person name="Marshall I.P.G."/>
            <person name="Schreiber L."/>
            <person name="Jorgensen B."/>
        </authorList>
    </citation>
    <scope>NUCLEOTIDE SEQUENCE [LARGE SCALE GENOMIC DNA]</scope>
    <source>
        <strain evidence="16 19">AcRS1</strain>
    </source>
</reference>
<dbReference type="RefSeq" id="WP_111952803.1">
    <property type="nucleotide sequence ID" value="NZ_CP036313.1"/>
</dbReference>
<dbReference type="GO" id="GO:0000155">
    <property type="term" value="F:phosphorelay sensor kinase activity"/>
    <property type="evidence" value="ECO:0007669"/>
    <property type="project" value="InterPro"/>
</dbReference>
<evidence type="ECO:0000256" key="11">
    <source>
        <dbReference type="ARBA" id="ARBA00022989"/>
    </source>
</evidence>
<dbReference type="SMART" id="SM00387">
    <property type="entry name" value="HATPase_c"/>
    <property type="match status" value="1"/>
</dbReference>
<dbReference type="SUPFAM" id="SSF47384">
    <property type="entry name" value="Homodimeric domain of signal transducing histidine kinase"/>
    <property type="match status" value="1"/>
</dbReference>
<keyword evidence="19" id="KW-1185">Reference proteome</keyword>
<gene>
    <name evidence="17" type="ORF">DO021_00735</name>
    <name evidence="16" type="ORF">EYB58_08750</name>
</gene>
<dbReference type="PROSITE" id="PS50109">
    <property type="entry name" value="HIS_KIN"/>
    <property type="match status" value="1"/>
</dbReference>
<dbReference type="AlphaFoldDB" id="A0A328FIS4"/>
<dbReference type="PRINTS" id="PR00344">
    <property type="entry name" value="BCTRLSENSOR"/>
</dbReference>
<evidence type="ECO:0000256" key="14">
    <source>
        <dbReference type="SAM" id="Phobius"/>
    </source>
</evidence>
<keyword evidence="5" id="KW-0597">Phosphoprotein</keyword>
<dbReference type="InterPro" id="IPR033479">
    <property type="entry name" value="dCache_1"/>
</dbReference>
<evidence type="ECO:0000313" key="17">
    <source>
        <dbReference type="EMBL" id="RAM04036.1"/>
    </source>
</evidence>
<dbReference type="Gene3D" id="1.10.287.130">
    <property type="match status" value="1"/>
</dbReference>
<evidence type="ECO:0000256" key="5">
    <source>
        <dbReference type="ARBA" id="ARBA00022553"/>
    </source>
</evidence>
<dbReference type="InterPro" id="IPR004358">
    <property type="entry name" value="Sig_transdc_His_kin-like_C"/>
</dbReference>
<evidence type="ECO:0000313" key="19">
    <source>
        <dbReference type="Proteomes" id="UP000293902"/>
    </source>
</evidence>
<accession>A0A328FIS4</accession>
<keyword evidence="9 17" id="KW-0418">Kinase</keyword>
<dbReference type="OrthoDB" id="9777714at2"/>
<evidence type="ECO:0000256" key="4">
    <source>
        <dbReference type="ARBA" id="ARBA00022475"/>
    </source>
</evidence>
<dbReference type="Pfam" id="PF00512">
    <property type="entry name" value="HisKA"/>
    <property type="match status" value="1"/>
</dbReference>
<evidence type="ECO:0000259" key="15">
    <source>
        <dbReference type="PROSITE" id="PS50109"/>
    </source>
</evidence>
<dbReference type="InterPro" id="IPR003661">
    <property type="entry name" value="HisK_dim/P_dom"/>
</dbReference>
<dbReference type="EMBL" id="QLNI01000001">
    <property type="protein sequence ID" value="RAM04036.1"/>
    <property type="molecule type" value="Genomic_DNA"/>
</dbReference>
<dbReference type="CDD" id="cd18774">
    <property type="entry name" value="PDC2_HK_sensor"/>
    <property type="match status" value="1"/>
</dbReference>
<dbReference type="Pfam" id="PF02518">
    <property type="entry name" value="HATPase_c"/>
    <property type="match status" value="1"/>
</dbReference>
<feature type="domain" description="Histidine kinase" evidence="15">
    <location>
        <begin position="344"/>
        <end position="565"/>
    </location>
</feature>
<evidence type="ECO:0000313" key="16">
    <source>
        <dbReference type="EMBL" id="QBH12996.1"/>
    </source>
</evidence>
<dbReference type="PANTHER" id="PTHR43065:SF46">
    <property type="entry name" value="C4-DICARBOXYLATE TRANSPORT SENSOR PROTEIN DCTB"/>
    <property type="match status" value="1"/>
</dbReference>